<evidence type="ECO:0000313" key="3">
    <source>
        <dbReference type="EMBL" id="SOX54973.1"/>
    </source>
</evidence>
<feature type="domain" description="Phytase-like" evidence="2">
    <location>
        <begin position="84"/>
        <end position="391"/>
    </location>
</feature>
<dbReference type="Pfam" id="PF13449">
    <property type="entry name" value="Phytase-like"/>
    <property type="match status" value="1"/>
</dbReference>
<dbReference type="AlphaFoldDB" id="A0A2K4YDV5"/>
<dbReference type="PANTHER" id="PTHR37957:SF1">
    <property type="entry name" value="PHYTASE-LIKE DOMAIN-CONTAINING PROTEIN"/>
    <property type="match status" value="1"/>
</dbReference>
<evidence type="ECO:0000313" key="4">
    <source>
        <dbReference type="Proteomes" id="UP000236318"/>
    </source>
</evidence>
<dbReference type="Proteomes" id="UP000236318">
    <property type="component" value="Unassembled WGS sequence"/>
</dbReference>
<evidence type="ECO:0000259" key="2">
    <source>
        <dbReference type="Pfam" id="PF13449"/>
    </source>
</evidence>
<organism evidence="3 4">
    <name type="scientific">Mycobacterium ahvazicum</name>
    <dbReference type="NCBI Taxonomy" id="1964395"/>
    <lineage>
        <taxon>Bacteria</taxon>
        <taxon>Bacillati</taxon>
        <taxon>Actinomycetota</taxon>
        <taxon>Actinomycetes</taxon>
        <taxon>Mycobacteriales</taxon>
        <taxon>Mycobacteriaceae</taxon>
        <taxon>Mycobacterium</taxon>
        <taxon>Mycobacterium simiae complex</taxon>
    </lineage>
</organism>
<dbReference type="InterPro" id="IPR027372">
    <property type="entry name" value="Phytase-like_dom"/>
</dbReference>
<comment type="caution">
    <text evidence="3">The sequence shown here is derived from an EMBL/GenBank/DDBJ whole genome shotgun (WGS) entry which is preliminary data.</text>
</comment>
<accession>A0A2K4YDV5</accession>
<name>A0A2K4YDV5_9MYCO</name>
<reference evidence="3" key="1">
    <citation type="submission" date="2018-01" db="EMBL/GenBank/DDBJ databases">
        <authorList>
            <consortium name="Urmite Genomes"/>
        </authorList>
    </citation>
    <scope>NUCLEOTIDE SEQUENCE [LARGE SCALE GENOMIC DNA]</scope>
    <source>
        <strain evidence="3">AFP003</strain>
    </source>
</reference>
<protein>
    <submittedName>
        <fullName evidence="3">Phytase</fullName>
    </submittedName>
</protein>
<feature type="region of interest" description="Disordered" evidence="1">
    <location>
        <begin position="239"/>
        <end position="259"/>
    </location>
</feature>
<dbReference type="PANTHER" id="PTHR37957">
    <property type="entry name" value="BLR7070 PROTEIN"/>
    <property type="match status" value="1"/>
</dbReference>
<sequence length="404" mass="43485">MRLDDVMSQPGTLPGEPGVRRRLPARGGSRLMRGRSLTLVGLCLSCLLTGCDAARPSAPPSPPRPVLAYLGQAQVAFGTTFGDTTIGGLSALSYDPERGLYYVISDDRSEKNPVRFYAVQLSLSDKGIDGVTFTATHPLLDRSDQPFRPLAVNTTPPVVPPDPEGIAFDRARQRLYWSSEGERLAEGPVLLDPWVRTAGLDGAYLGQFTLPANLAMSAQQTGPRRNRALEGVTLTPDGRSVFASMEDPGYNDGPETGDGNRVLTRFTKFDVATGKPTAQYAYPMEPPTPPAEENGVSDLVALTDTTFLVIERTDSMPQTIRVYRAEIGSATNVLDMPSMTNVMLTPMTKSLAVDMTATPGLSPLGNIEGITLGPKLTDGRQSVVFVSDNNFSPRGITQFLLFAM</sequence>
<dbReference type="SUPFAM" id="SSF75011">
    <property type="entry name" value="3-carboxy-cis,cis-mucoante lactonizing enzyme"/>
    <property type="match status" value="1"/>
</dbReference>
<keyword evidence="4" id="KW-1185">Reference proteome</keyword>
<evidence type="ECO:0000256" key="1">
    <source>
        <dbReference type="SAM" id="MobiDB-lite"/>
    </source>
</evidence>
<dbReference type="EMBL" id="FXEG02000003">
    <property type="protein sequence ID" value="SOX54973.1"/>
    <property type="molecule type" value="Genomic_DNA"/>
</dbReference>
<proteinExistence type="predicted"/>
<feature type="region of interest" description="Disordered" evidence="1">
    <location>
        <begin position="1"/>
        <end position="22"/>
    </location>
</feature>
<gene>
    <name evidence="3" type="ORF">MAAFP003_3654</name>
</gene>